<keyword evidence="3" id="KW-0418">Kinase</keyword>
<protein>
    <submittedName>
        <fullName evidence="3">Chain length determinant protein tyrosine kinase EpsG</fullName>
    </submittedName>
</protein>
<dbReference type="InterPro" id="IPR037257">
    <property type="entry name" value="T2SS_E_N_sf"/>
</dbReference>
<keyword evidence="1" id="KW-0547">Nucleotide-binding</keyword>
<keyword evidence="3" id="KW-0808">Transferase</keyword>
<dbReference type="GO" id="GO:0016301">
    <property type="term" value="F:kinase activity"/>
    <property type="evidence" value="ECO:0007669"/>
    <property type="project" value="UniProtKB-KW"/>
</dbReference>
<dbReference type="CDD" id="cd05387">
    <property type="entry name" value="BY-kinase"/>
    <property type="match status" value="1"/>
</dbReference>
<accession>A0ABW8EUZ3</accession>
<keyword evidence="2" id="KW-0067">ATP-binding</keyword>
<proteinExistence type="predicted"/>
<organism evidence="3 4">
    <name type="scientific">Herbaspirillum chlorophenolicum</name>
    <dbReference type="NCBI Taxonomy" id="211589"/>
    <lineage>
        <taxon>Bacteria</taxon>
        <taxon>Pseudomonadati</taxon>
        <taxon>Pseudomonadota</taxon>
        <taxon>Betaproteobacteria</taxon>
        <taxon>Burkholderiales</taxon>
        <taxon>Oxalobacteraceae</taxon>
        <taxon>Herbaspirillum</taxon>
    </lineage>
</organism>
<dbReference type="Gene3D" id="3.40.50.300">
    <property type="entry name" value="P-loop containing nucleotide triphosphate hydrolases"/>
    <property type="match status" value="1"/>
</dbReference>
<dbReference type="InterPro" id="IPR050445">
    <property type="entry name" value="Bact_polysacc_biosynth/exp"/>
</dbReference>
<dbReference type="PANTHER" id="PTHR32309:SF13">
    <property type="entry name" value="FERRIC ENTEROBACTIN TRANSPORT PROTEIN FEPE"/>
    <property type="match status" value="1"/>
</dbReference>
<name>A0ABW8EUZ3_9BURK</name>
<dbReference type="RefSeq" id="WP_050466430.1">
    <property type="nucleotide sequence ID" value="NZ_JBIUZV010000002.1"/>
</dbReference>
<dbReference type="EMBL" id="JBIUZV010000002">
    <property type="protein sequence ID" value="MFJ3045124.1"/>
    <property type="molecule type" value="Genomic_DNA"/>
</dbReference>
<dbReference type="InterPro" id="IPR017479">
    <property type="entry name" value="Tyr_kinase_chain_length_EpsG"/>
</dbReference>
<sequence length="294" mass="31822">MDTVTLITDKSIGNALPNQSIGAILVDSGKLTADEAERIMRLQRERGTRFGDAAIELGFLTQADIEQALSLQFDYPYLLKGESKVSEEIVAAYNPFSPQVEELRALRSQLMLRWFDASAGRKALTIISADRGEGRSFIAANLAVVFSQLGERTLLIDADMRNPRQHKLFGLDNRNGLSAILAGRSERNAAIHRVPSLIDLSVMTAGPTPPNPQELLGRSAFQQLLEEVAPLFDVILIDTPAHSECADSQMVAGRSGASLIVVRKNSSHISAVRDLVDSAANSNVVVVGSVLNAF</sequence>
<gene>
    <name evidence="3" type="primary">epsG</name>
    <name evidence="3" type="ORF">ACIPEN_04745</name>
</gene>
<dbReference type="PANTHER" id="PTHR32309">
    <property type="entry name" value="TYROSINE-PROTEIN KINASE"/>
    <property type="match status" value="1"/>
</dbReference>
<comment type="caution">
    <text evidence="3">The sequence shown here is derived from an EMBL/GenBank/DDBJ whole genome shotgun (WGS) entry which is preliminary data.</text>
</comment>
<reference evidence="3 4" key="1">
    <citation type="submission" date="2024-10" db="EMBL/GenBank/DDBJ databases">
        <title>The Natural Products Discovery Center: Release of the First 8490 Sequenced Strains for Exploring Actinobacteria Biosynthetic Diversity.</title>
        <authorList>
            <person name="Kalkreuter E."/>
            <person name="Kautsar S.A."/>
            <person name="Yang D."/>
            <person name="Bader C.D."/>
            <person name="Teijaro C.N."/>
            <person name="Fluegel L."/>
            <person name="Davis C.M."/>
            <person name="Simpson J.R."/>
            <person name="Lauterbach L."/>
            <person name="Steele A.D."/>
            <person name="Gui C."/>
            <person name="Meng S."/>
            <person name="Li G."/>
            <person name="Viehrig K."/>
            <person name="Ye F."/>
            <person name="Su P."/>
            <person name="Kiefer A.F."/>
            <person name="Nichols A."/>
            <person name="Cepeda A.J."/>
            <person name="Yan W."/>
            <person name="Fan B."/>
            <person name="Jiang Y."/>
            <person name="Adhikari A."/>
            <person name="Zheng C.-J."/>
            <person name="Schuster L."/>
            <person name="Cowan T.M."/>
            <person name="Smanski M.J."/>
            <person name="Chevrette M.G."/>
            <person name="De Carvalho L.P.S."/>
            <person name="Shen B."/>
        </authorList>
    </citation>
    <scope>NUCLEOTIDE SEQUENCE [LARGE SCALE GENOMIC DNA]</scope>
    <source>
        <strain evidence="3 4">NPDC087045</strain>
    </source>
</reference>
<dbReference type="InterPro" id="IPR033756">
    <property type="entry name" value="YlxH/NBP35"/>
</dbReference>
<evidence type="ECO:0000256" key="2">
    <source>
        <dbReference type="ARBA" id="ARBA00022840"/>
    </source>
</evidence>
<dbReference type="NCBIfam" id="TIGR01007">
    <property type="entry name" value="eps_fam"/>
    <property type="match status" value="1"/>
</dbReference>
<dbReference type="SUPFAM" id="SSF160246">
    <property type="entry name" value="EspE N-terminal domain-like"/>
    <property type="match status" value="1"/>
</dbReference>
<dbReference type="InterPro" id="IPR005702">
    <property type="entry name" value="Wzc-like_C"/>
</dbReference>
<evidence type="ECO:0000313" key="3">
    <source>
        <dbReference type="EMBL" id="MFJ3045124.1"/>
    </source>
</evidence>
<dbReference type="SUPFAM" id="SSF52540">
    <property type="entry name" value="P-loop containing nucleoside triphosphate hydrolases"/>
    <property type="match status" value="1"/>
</dbReference>
<evidence type="ECO:0000256" key="1">
    <source>
        <dbReference type="ARBA" id="ARBA00022741"/>
    </source>
</evidence>
<dbReference type="NCBIfam" id="TIGR03029">
    <property type="entry name" value="EpsG"/>
    <property type="match status" value="1"/>
</dbReference>
<evidence type="ECO:0000313" key="4">
    <source>
        <dbReference type="Proteomes" id="UP001617427"/>
    </source>
</evidence>
<keyword evidence="4" id="KW-1185">Reference proteome</keyword>
<dbReference type="InterPro" id="IPR027417">
    <property type="entry name" value="P-loop_NTPase"/>
</dbReference>
<dbReference type="Pfam" id="PF10609">
    <property type="entry name" value="ParA"/>
    <property type="match status" value="1"/>
</dbReference>
<dbReference type="Proteomes" id="UP001617427">
    <property type="component" value="Unassembled WGS sequence"/>
</dbReference>